<sequence>MTVSLPPLTVGPITRAQVEAFAAVSGDGNPLHVNPALAGKVGLDAVPVHGMLLVAFLHDAARHYRPKGTITGLATRFMAPVPVGERLEISGRVVKAAGRRDPLVMRLFVSIAGGALACIAEATLSPPAEGWPA</sequence>
<dbReference type="InterPro" id="IPR002539">
    <property type="entry name" value="MaoC-like_dom"/>
</dbReference>
<dbReference type="Gene3D" id="3.10.129.10">
    <property type="entry name" value="Hotdog Thioesterase"/>
    <property type="match status" value="1"/>
</dbReference>
<feature type="domain" description="MaoC-like" evidence="1">
    <location>
        <begin position="12"/>
        <end position="99"/>
    </location>
</feature>
<dbReference type="SUPFAM" id="SSF54637">
    <property type="entry name" value="Thioesterase/thiol ester dehydrase-isomerase"/>
    <property type="match status" value="1"/>
</dbReference>
<comment type="caution">
    <text evidence="2">The sequence shown here is derived from an EMBL/GenBank/DDBJ whole genome shotgun (WGS) entry which is preliminary data.</text>
</comment>
<dbReference type="Pfam" id="PF01575">
    <property type="entry name" value="MaoC_dehydratas"/>
    <property type="match status" value="1"/>
</dbReference>
<dbReference type="InterPro" id="IPR029069">
    <property type="entry name" value="HotDog_dom_sf"/>
</dbReference>
<dbReference type="PRINTS" id="PR01483">
    <property type="entry name" value="FASYNTHASE"/>
</dbReference>
<name>A0ABU0FDX5_9HYPH</name>
<dbReference type="CDD" id="cd03441">
    <property type="entry name" value="R_hydratase_like"/>
    <property type="match status" value="1"/>
</dbReference>
<evidence type="ECO:0000313" key="3">
    <source>
        <dbReference type="Proteomes" id="UP001237448"/>
    </source>
</evidence>
<dbReference type="InterPro" id="IPR003965">
    <property type="entry name" value="Fatty_acid_synthase"/>
</dbReference>
<accession>A0ABU0FDX5</accession>
<dbReference type="RefSeq" id="WP_307425882.1">
    <property type="nucleotide sequence ID" value="NZ_JAUSVK010000001.1"/>
</dbReference>
<protein>
    <submittedName>
        <fullName evidence="2">Acyl dehydratase</fullName>
    </submittedName>
</protein>
<proteinExistence type="predicted"/>
<organism evidence="2 3">
    <name type="scientific">Labrys monachus</name>
    <dbReference type="NCBI Taxonomy" id="217067"/>
    <lineage>
        <taxon>Bacteria</taxon>
        <taxon>Pseudomonadati</taxon>
        <taxon>Pseudomonadota</taxon>
        <taxon>Alphaproteobacteria</taxon>
        <taxon>Hyphomicrobiales</taxon>
        <taxon>Xanthobacteraceae</taxon>
        <taxon>Labrys</taxon>
    </lineage>
</organism>
<reference evidence="2 3" key="1">
    <citation type="submission" date="2023-07" db="EMBL/GenBank/DDBJ databases">
        <title>Genomic Encyclopedia of Type Strains, Phase IV (KMG-IV): sequencing the most valuable type-strain genomes for metagenomic binning, comparative biology and taxonomic classification.</title>
        <authorList>
            <person name="Goeker M."/>
        </authorList>
    </citation>
    <scope>NUCLEOTIDE SEQUENCE [LARGE SCALE GENOMIC DNA]</scope>
    <source>
        <strain evidence="2 3">DSM 5896</strain>
    </source>
</reference>
<dbReference type="EMBL" id="JAUSVK010000001">
    <property type="protein sequence ID" value="MDQ0392265.1"/>
    <property type="molecule type" value="Genomic_DNA"/>
</dbReference>
<keyword evidence="3" id="KW-1185">Reference proteome</keyword>
<evidence type="ECO:0000313" key="2">
    <source>
        <dbReference type="EMBL" id="MDQ0392265.1"/>
    </source>
</evidence>
<gene>
    <name evidence="2" type="ORF">J3R73_002057</name>
</gene>
<dbReference type="Proteomes" id="UP001237448">
    <property type="component" value="Unassembled WGS sequence"/>
</dbReference>
<evidence type="ECO:0000259" key="1">
    <source>
        <dbReference type="Pfam" id="PF01575"/>
    </source>
</evidence>